<sequence length="160" mass="17168">MSSDDRDRRAISVSRRVMRGFSPLALETARKAANLTRSDLARVAGVGIATVRRWETGESSPQVDALARVAEALKVSIGEVVRIDPDQRFPGDWRVLRGLTQPQLGALAGVSTAVVGSIERAEVALTEANAVRLGQALQISVEELRAAHERARLRPPGAPA</sequence>
<dbReference type="PROSITE" id="PS50943">
    <property type="entry name" value="HTH_CROC1"/>
    <property type="match status" value="2"/>
</dbReference>
<evidence type="ECO:0000259" key="2">
    <source>
        <dbReference type="PROSITE" id="PS50943"/>
    </source>
</evidence>
<accession>K8XE25</accession>
<proteinExistence type="predicted"/>
<evidence type="ECO:0000256" key="1">
    <source>
        <dbReference type="ARBA" id="ARBA00023125"/>
    </source>
</evidence>
<protein>
    <submittedName>
        <fullName evidence="3">Repressor protein</fullName>
    </submittedName>
</protein>
<dbReference type="Pfam" id="PF01381">
    <property type="entry name" value="HTH_3"/>
    <property type="match status" value="2"/>
</dbReference>
<organism evidence="3 4">
    <name type="scientific">Rhodococcus opacus M213</name>
    <dbReference type="NCBI Taxonomy" id="1129896"/>
    <lineage>
        <taxon>Bacteria</taxon>
        <taxon>Bacillati</taxon>
        <taxon>Actinomycetota</taxon>
        <taxon>Actinomycetes</taxon>
        <taxon>Mycobacteriales</taxon>
        <taxon>Nocardiaceae</taxon>
        <taxon>Rhodococcus</taxon>
    </lineage>
</organism>
<name>K8XE25_RHOOP</name>
<reference evidence="3 4" key="1">
    <citation type="journal article" date="2013" name="Genome Announc.">
        <title>Draft Genome Sequence of Rhodococcus opacus Strain M213 Shows a Diverse Catabolic Potential.</title>
        <authorList>
            <person name="Pathak A."/>
            <person name="Green S.J."/>
            <person name="Ogram A."/>
            <person name="Chauhan A."/>
        </authorList>
    </citation>
    <scope>NUCLEOTIDE SEQUENCE [LARGE SCALE GENOMIC DNA]</scope>
    <source>
        <strain evidence="3 4">M213</strain>
    </source>
</reference>
<evidence type="ECO:0000313" key="3">
    <source>
        <dbReference type="EMBL" id="EKT76507.1"/>
    </source>
</evidence>
<dbReference type="InterPro" id="IPR001387">
    <property type="entry name" value="Cro/C1-type_HTH"/>
</dbReference>
<dbReference type="PANTHER" id="PTHR46558:SF11">
    <property type="entry name" value="HTH-TYPE TRANSCRIPTIONAL REGULATOR XRE"/>
    <property type="match status" value="1"/>
</dbReference>
<dbReference type="EMBL" id="AJYC02000242">
    <property type="protein sequence ID" value="EKT76507.1"/>
    <property type="molecule type" value="Genomic_DNA"/>
</dbReference>
<dbReference type="SMART" id="SM00530">
    <property type="entry name" value="HTH_XRE"/>
    <property type="match status" value="2"/>
</dbReference>
<dbReference type="Gene3D" id="1.10.260.40">
    <property type="entry name" value="lambda repressor-like DNA-binding domains"/>
    <property type="match status" value="2"/>
</dbReference>
<evidence type="ECO:0000313" key="4">
    <source>
        <dbReference type="Proteomes" id="UP000005951"/>
    </source>
</evidence>
<feature type="domain" description="HTH cro/C1-type" evidence="2">
    <location>
        <begin position="26"/>
        <end position="80"/>
    </location>
</feature>
<dbReference type="Proteomes" id="UP000005951">
    <property type="component" value="Unassembled WGS sequence"/>
</dbReference>
<feature type="domain" description="HTH cro/C1-type" evidence="2">
    <location>
        <begin position="93"/>
        <end position="144"/>
    </location>
</feature>
<dbReference type="SUPFAM" id="SSF47413">
    <property type="entry name" value="lambda repressor-like DNA-binding domains"/>
    <property type="match status" value="2"/>
</dbReference>
<dbReference type="PANTHER" id="PTHR46558">
    <property type="entry name" value="TRACRIPTIONAL REGULATORY PROTEIN-RELATED-RELATED"/>
    <property type="match status" value="1"/>
</dbReference>
<comment type="caution">
    <text evidence="3">The sequence shown here is derived from an EMBL/GenBank/DDBJ whole genome shotgun (WGS) entry which is preliminary data.</text>
</comment>
<keyword evidence="1" id="KW-0238">DNA-binding</keyword>
<dbReference type="GO" id="GO:0003677">
    <property type="term" value="F:DNA binding"/>
    <property type="evidence" value="ECO:0007669"/>
    <property type="project" value="UniProtKB-KW"/>
</dbReference>
<dbReference type="CDD" id="cd00093">
    <property type="entry name" value="HTH_XRE"/>
    <property type="match status" value="2"/>
</dbReference>
<dbReference type="AlphaFoldDB" id="K8XE25"/>
<gene>
    <name evidence="3" type="ORF">WSS_A42335</name>
</gene>
<dbReference type="InterPro" id="IPR010982">
    <property type="entry name" value="Lambda_DNA-bd_dom_sf"/>
</dbReference>